<protein>
    <submittedName>
        <fullName evidence="2">Venom peptide HtTxA1</fullName>
    </submittedName>
</protein>
<proteinExistence type="evidence at transcript level"/>
<reference evidence="2" key="1">
    <citation type="journal article" date="2016" name="J. Proteomics">
        <title>Transcriptomic analysis of the venom glands from the scorpion Hadogenes troglodytes revealed unique and extremely high diversity of the venom peptides.</title>
        <authorList>
            <person name="Zhong J."/>
            <person name="Zeng X.C."/>
            <person name="Zeng X."/>
            <person name="Nie Y."/>
            <person name="Zhang L."/>
            <person name="Wu S."/>
            <person name="Bao A."/>
        </authorList>
    </citation>
    <scope>NUCLEOTIDE SEQUENCE</scope>
</reference>
<evidence type="ECO:0000256" key="1">
    <source>
        <dbReference type="SAM" id="SignalP"/>
    </source>
</evidence>
<organism evidence="2">
    <name type="scientific">Hadogenes troglodytes</name>
    <dbReference type="NCBI Taxonomy" id="1577150"/>
    <lineage>
        <taxon>Eukaryota</taxon>
        <taxon>Metazoa</taxon>
        <taxon>Ecdysozoa</taxon>
        <taxon>Arthropoda</taxon>
        <taxon>Chelicerata</taxon>
        <taxon>Arachnida</taxon>
        <taxon>Scorpiones</taxon>
        <taxon>Iurida</taxon>
        <taxon>Scorpionoidea</taxon>
        <taxon>Hemiscorpiidae</taxon>
        <taxon>Hadogenes</taxon>
    </lineage>
</organism>
<dbReference type="EMBL" id="KU643098">
    <property type="protein sequence ID" value="AOF40190.1"/>
    <property type="molecule type" value="mRNA"/>
</dbReference>
<evidence type="ECO:0000313" key="2">
    <source>
        <dbReference type="EMBL" id="AOF40190.1"/>
    </source>
</evidence>
<name>A0A1B3IJ20_9SCOR</name>
<feature type="chain" id="PRO_5008548643" evidence="1">
    <location>
        <begin position="24"/>
        <end position="114"/>
    </location>
</feature>
<sequence length="114" mass="12880">MKGSMIALSLAAFLVLSFTEIHADVFDELCEIPETTRNILLECVIDAFDARFKRDMQRLEECAGHDMLDTIKSICSNPDLDVIQKFADCENELGISEPNIDQAKAQRCARRRLS</sequence>
<accession>A0A1B3IJ20</accession>
<feature type="signal peptide" evidence="1">
    <location>
        <begin position="1"/>
        <end position="23"/>
    </location>
</feature>
<dbReference type="AlphaFoldDB" id="A0A1B3IJ20"/>
<keyword evidence="1" id="KW-0732">Signal</keyword>